<keyword evidence="1" id="KW-0863">Zinc-finger</keyword>
<protein>
    <recommendedName>
        <fullName evidence="2">CCHC-type domain-containing protein</fullName>
    </recommendedName>
</protein>
<evidence type="ECO:0000259" key="2">
    <source>
        <dbReference type="PROSITE" id="PS50158"/>
    </source>
</evidence>
<dbReference type="EMBL" id="CAMAPF010000128">
    <property type="protein sequence ID" value="CAH9104925.1"/>
    <property type="molecule type" value="Genomic_DNA"/>
</dbReference>
<sequence length="289" mass="32931">MASNNFSISIPLFKGDNYLSWAIKMKAYMKALSLWDVIESDSEPTPLPGNPTVAQIKKHKEEMARKPKALSCIHAAVSEEIFTTIMDCECPKEAWEKIKEEFEGNQQTKLMQILNFKREFEMAGMKSNEGVKEYGKRLMSIVKNIKLLGGDFSSQRVVDKLLVTLPERYETKISSLEDTKDLSKLSALELINSLHAVDQRRSMREEENGEKNEGLLLTKSSFSKGTGNKILCNHCHKVGHEEKDCWHKGKPQCFKCKRFGHLAKNCRFQTDEEDLAHLAEAEPLLQNYG</sequence>
<dbReference type="SUPFAM" id="SSF57756">
    <property type="entry name" value="Retrovirus zinc finger-like domains"/>
    <property type="match status" value="1"/>
</dbReference>
<dbReference type="AlphaFoldDB" id="A0AAV0DMI4"/>
<dbReference type="SMART" id="SM00343">
    <property type="entry name" value="ZnF_C2HC"/>
    <property type="match status" value="2"/>
</dbReference>
<evidence type="ECO:0000313" key="3">
    <source>
        <dbReference type="EMBL" id="CAH9104925.1"/>
    </source>
</evidence>
<reference evidence="3" key="1">
    <citation type="submission" date="2022-07" db="EMBL/GenBank/DDBJ databases">
        <authorList>
            <person name="Macas J."/>
            <person name="Novak P."/>
            <person name="Neumann P."/>
        </authorList>
    </citation>
    <scope>NUCLEOTIDE SEQUENCE</scope>
</reference>
<comment type="caution">
    <text evidence="3">The sequence shown here is derived from an EMBL/GenBank/DDBJ whole genome shotgun (WGS) entry which is preliminary data.</text>
</comment>
<dbReference type="Gene3D" id="4.10.60.10">
    <property type="entry name" value="Zinc finger, CCHC-type"/>
    <property type="match status" value="1"/>
</dbReference>
<gene>
    <name evidence="3" type="ORF">CEPIT_LOCUS16980</name>
</gene>
<keyword evidence="4" id="KW-1185">Reference proteome</keyword>
<dbReference type="GO" id="GO:0003676">
    <property type="term" value="F:nucleic acid binding"/>
    <property type="evidence" value="ECO:0007669"/>
    <property type="project" value="InterPro"/>
</dbReference>
<proteinExistence type="predicted"/>
<keyword evidence="1" id="KW-0862">Zinc</keyword>
<keyword evidence="1" id="KW-0479">Metal-binding</keyword>
<organism evidence="3 4">
    <name type="scientific">Cuscuta epithymum</name>
    <dbReference type="NCBI Taxonomy" id="186058"/>
    <lineage>
        <taxon>Eukaryota</taxon>
        <taxon>Viridiplantae</taxon>
        <taxon>Streptophyta</taxon>
        <taxon>Embryophyta</taxon>
        <taxon>Tracheophyta</taxon>
        <taxon>Spermatophyta</taxon>
        <taxon>Magnoliopsida</taxon>
        <taxon>eudicotyledons</taxon>
        <taxon>Gunneridae</taxon>
        <taxon>Pentapetalae</taxon>
        <taxon>asterids</taxon>
        <taxon>lamiids</taxon>
        <taxon>Solanales</taxon>
        <taxon>Convolvulaceae</taxon>
        <taxon>Cuscuteae</taxon>
        <taxon>Cuscuta</taxon>
        <taxon>Cuscuta subgen. Cuscuta</taxon>
    </lineage>
</organism>
<dbReference type="PANTHER" id="PTHR35317">
    <property type="entry name" value="OS04G0629600 PROTEIN"/>
    <property type="match status" value="1"/>
</dbReference>
<feature type="domain" description="CCHC-type" evidence="2">
    <location>
        <begin position="253"/>
        <end position="267"/>
    </location>
</feature>
<dbReference type="PROSITE" id="PS50158">
    <property type="entry name" value="ZF_CCHC"/>
    <property type="match status" value="1"/>
</dbReference>
<dbReference type="Proteomes" id="UP001152523">
    <property type="component" value="Unassembled WGS sequence"/>
</dbReference>
<dbReference type="Pfam" id="PF14223">
    <property type="entry name" value="Retrotran_gag_2"/>
    <property type="match status" value="1"/>
</dbReference>
<accession>A0AAV0DMI4</accession>
<dbReference type="InterPro" id="IPR001878">
    <property type="entry name" value="Znf_CCHC"/>
</dbReference>
<name>A0AAV0DMI4_9ASTE</name>
<dbReference type="InterPro" id="IPR036875">
    <property type="entry name" value="Znf_CCHC_sf"/>
</dbReference>
<dbReference type="GO" id="GO:0008270">
    <property type="term" value="F:zinc ion binding"/>
    <property type="evidence" value="ECO:0007669"/>
    <property type="project" value="UniProtKB-KW"/>
</dbReference>
<evidence type="ECO:0000313" key="4">
    <source>
        <dbReference type="Proteomes" id="UP001152523"/>
    </source>
</evidence>
<dbReference type="PANTHER" id="PTHR35317:SF11">
    <property type="entry name" value="CCHC-TYPE DOMAIN-CONTAINING PROTEIN"/>
    <property type="match status" value="1"/>
</dbReference>
<evidence type="ECO:0000256" key="1">
    <source>
        <dbReference type="PROSITE-ProRule" id="PRU00047"/>
    </source>
</evidence>